<evidence type="ECO:0000313" key="1">
    <source>
        <dbReference type="EMBL" id="MFC6038870.1"/>
    </source>
</evidence>
<dbReference type="RefSeq" id="WP_377732970.1">
    <property type="nucleotide sequence ID" value="NZ_JBHSRI010000004.1"/>
</dbReference>
<dbReference type="EMBL" id="JBHSRI010000004">
    <property type="protein sequence ID" value="MFC6038870.1"/>
    <property type="molecule type" value="Genomic_DNA"/>
</dbReference>
<accession>A0ABW1L4G4</accession>
<comment type="caution">
    <text evidence="1">The sequence shown here is derived from an EMBL/GenBank/DDBJ whole genome shotgun (WGS) entry which is preliminary data.</text>
</comment>
<sequence>MKDTIVKGMKRQDILEMVYLAKDGNITKRRVKVIKTYQDTFQAYCFTKQAKRTFYFDNVLAAVPVIRREREDVIS</sequence>
<name>A0ABW1L4G4_9BACL</name>
<dbReference type="Proteomes" id="UP001596170">
    <property type="component" value="Unassembled WGS sequence"/>
</dbReference>
<organism evidence="1 2">
    <name type="scientific">Paenisporosarcina macmurdoensis</name>
    <dbReference type="NCBI Taxonomy" id="212659"/>
    <lineage>
        <taxon>Bacteria</taxon>
        <taxon>Bacillati</taxon>
        <taxon>Bacillota</taxon>
        <taxon>Bacilli</taxon>
        <taxon>Bacillales</taxon>
        <taxon>Caryophanaceae</taxon>
        <taxon>Paenisporosarcina</taxon>
    </lineage>
</organism>
<reference evidence="2" key="1">
    <citation type="journal article" date="2019" name="Int. J. Syst. Evol. Microbiol.">
        <title>The Global Catalogue of Microorganisms (GCM) 10K type strain sequencing project: providing services to taxonomists for standard genome sequencing and annotation.</title>
        <authorList>
            <consortium name="The Broad Institute Genomics Platform"/>
            <consortium name="The Broad Institute Genome Sequencing Center for Infectious Disease"/>
            <person name="Wu L."/>
            <person name="Ma J."/>
        </authorList>
    </citation>
    <scope>NUCLEOTIDE SEQUENCE [LARGE SCALE GENOMIC DNA]</scope>
    <source>
        <strain evidence="2">CCUG 54527</strain>
    </source>
</reference>
<keyword evidence="2" id="KW-1185">Reference proteome</keyword>
<protein>
    <submittedName>
        <fullName evidence="1">Transcriptional regulator</fullName>
    </submittedName>
</protein>
<evidence type="ECO:0000313" key="2">
    <source>
        <dbReference type="Proteomes" id="UP001596170"/>
    </source>
</evidence>
<proteinExistence type="predicted"/>
<gene>
    <name evidence="1" type="ORF">ACFPYN_05300</name>
</gene>